<gene>
    <name evidence="1" type="ORF">HO173_000235</name>
</gene>
<accession>A0A8H6LAG7</accession>
<dbReference type="EMBL" id="JACCJC010000001">
    <property type="protein sequence ID" value="KAF6241525.1"/>
    <property type="molecule type" value="Genomic_DNA"/>
</dbReference>
<comment type="caution">
    <text evidence="1">The sequence shown here is derived from an EMBL/GenBank/DDBJ whole genome shotgun (WGS) entry which is preliminary data.</text>
</comment>
<organism evidence="1 2">
    <name type="scientific">Letharia columbiana</name>
    <dbReference type="NCBI Taxonomy" id="112416"/>
    <lineage>
        <taxon>Eukaryota</taxon>
        <taxon>Fungi</taxon>
        <taxon>Dikarya</taxon>
        <taxon>Ascomycota</taxon>
        <taxon>Pezizomycotina</taxon>
        <taxon>Lecanoromycetes</taxon>
        <taxon>OSLEUM clade</taxon>
        <taxon>Lecanoromycetidae</taxon>
        <taxon>Lecanorales</taxon>
        <taxon>Lecanorineae</taxon>
        <taxon>Parmeliaceae</taxon>
        <taxon>Letharia</taxon>
    </lineage>
</organism>
<keyword evidence="2" id="KW-1185">Reference proteome</keyword>
<evidence type="ECO:0000313" key="1">
    <source>
        <dbReference type="EMBL" id="KAF6241525.1"/>
    </source>
</evidence>
<dbReference type="Proteomes" id="UP000578531">
    <property type="component" value="Unassembled WGS sequence"/>
</dbReference>
<reference evidence="1 2" key="1">
    <citation type="journal article" date="2020" name="Genomics">
        <title>Complete, high-quality genomes from long-read metagenomic sequencing of two wolf lichen thalli reveals enigmatic genome architecture.</title>
        <authorList>
            <person name="McKenzie S.K."/>
            <person name="Walston R.F."/>
            <person name="Allen J.L."/>
        </authorList>
    </citation>
    <scope>NUCLEOTIDE SEQUENCE [LARGE SCALE GENOMIC DNA]</scope>
    <source>
        <strain evidence="1">WasteWater2</strain>
    </source>
</reference>
<name>A0A8H6LAG7_9LECA</name>
<proteinExistence type="predicted"/>
<evidence type="ECO:0000313" key="2">
    <source>
        <dbReference type="Proteomes" id="UP000578531"/>
    </source>
</evidence>
<dbReference type="GeneID" id="59281915"/>
<dbReference type="AlphaFoldDB" id="A0A8H6LAG7"/>
<sequence>MGFLSVARREQLARERCATYLLDGETLDDANGFRLPGRRLRRPGLVVDIWPSAAAGRKEKKRGQRCTECLGAEDPALEDRERYGI</sequence>
<dbReference type="RefSeq" id="XP_037170765.1">
    <property type="nucleotide sequence ID" value="XM_037302186.1"/>
</dbReference>
<protein>
    <submittedName>
        <fullName evidence="1">Uncharacterized protein</fullName>
    </submittedName>
</protein>